<protein>
    <submittedName>
        <fullName evidence="2">Toc64 family protein</fullName>
    </submittedName>
</protein>
<proteinExistence type="predicted"/>
<reference evidence="2" key="1">
    <citation type="submission" date="2018-02" db="EMBL/GenBank/DDBJ databases">
        <title>Rhizophora mucronata_Transcriptome.</title>
        <authorList>
            <person name="Meera S.P."/>
            <person name="Sreeshan A."/>
            <person name="Augustine A."/>
        </authorList>
    </citation>
    <scope>NUCLEOTIDE SEQUENCE</scope>
    <source>
        <tissue evidence="2">Leaf</tissue>
    </source>
</reference>
<organism evidence="2">
    <name type="scientific">Rhizophora mucronata</name>
    <name type="common">Asiatic mangrove</name>
    <dbReference type="NCBI Taxonomy" id="61149"/>
    <lineage>
        <taxon>Eukaryota</taxon>
        <taxon>Viridiplantae</taxon>
        <taxon>Streptophyta</taxon>
        <taxon>Embryophyta</taxon>
        <taxon>Tracheophyta</taxon>
        <taxon>Spermatophyta</taxon>
        <taxon>Magnoliopsida</taxon>
        <taxon>eudicotyledons</taxon>
        <taxon>Gunneridae</taxon>
        <taxon>Pentapetalae</taxon>
        <taxon>rosids</taxon>
        <taxon>fabids</taxon>
        <taxon>Malpighiales</taxon>
        <taxon>Rhizophoraceae</taxon>
        <taxon>Rhizophora</taxon>
    </lineage>
</organism>
<keyword evidence="1" id="KW-1133">Transmembrane helix</keyword>
<evidence type="ECO:0000256" key="1">
    <source>
        <dbReference type="SAM" id="Phobius"/>
    </source>
</evidence>
<keyword evidence="1" id="KW-0812">Transmembrane</keyword>
<dbReference type="AlphaFoldDB" id="A0A2P2LTA4"/>
<dbReference type="EMBL" id="GGEC01040703">
    <property type="protein sequence ID" value="MBX21187.1"/>
    <property type="molecule type" value="Transcribed_RNA"/>
</dbReference>
<sequence>MKQLQEHLLLFHLLLKEVPLALEKLLLMNWLMVSVEKISIMVHPPILQHLPVFLVDLPVGLLWLWLLISLTSH</sequence>
<accession>A0A2P2LTA4</accession>
<name>A0A2P2LTA4_RHIMU</name>
<feature type="transmembrane region" description="Helical" evidence="1">
    <location>
        <begin position="47"/>
        <end position="68"/>
    </location>
</feature>
<evidence type="ECO:0000313" key="2">
    <source>
        <dbReference type="EMBL" id="MBX21187.1"/>
    </source>
</evidence>
<keyword evidence="1" id="KW-0472">Membrane</keyword>